<feature type="region of interest" description="Disordered" evidence="1">
    <location>
        <begin position="1"/>
        <end position="20"/>
    </location>
</feature>
<name>A0AAD7K3F0_9AGAR</name>
<dbReference type="AlphaFoldDB" id="A0AAD7K3F0"/>
<sequence length="475" mass="51858">MDLPPLADPGYESDTGERDNPRCAHFLDNLPVEKVVYVGHTKKAFNRTGRGICRIMASHGWSYTDIARIFGFSIASVQRAVENVRYKPRDRVEEDYDRVDKFDPEFRTNFPPRPRYGLDAASSSKPAVIEISDDEAQDGLPDSDSPSGRPRRVAKTHCATLLKAVIDDDEDEDETWIARKRAYEEPPATPTERARILNSASTSSGLTVKRPRLSGEPPRTQTTIATYPSPTATPSTSVPVPSILTSRLYGSSSMQFGPSFTPPTSVITQLPPLPRRSPLASRQTTTLAAFLRTMCDVDFSEHHDFLVALGFTVPRLHTLATWRKEELEGLESLLTDRAAAPAGCIPMKGLAAATFEIAIRELKVTPSTQAPLARSVLPPPGSNAANSGTTLALFLRNVMGFDLSAHQDFLLGQGCDIAILSRISGWERARMREVLRRALLPHGDSSADGGGGGGKEKMKALEVLALELALRRAGQ</sequence>
<reference evidence="2" key="1">
    <citation type="submission" date="2023-03" db="EMBL/GenBank/DDBJ databases">
        <title>Massive genome expansion in bonnet fungi (Mycena s.s.) driven by repeated elements and novel gene families across ecological guilds.</title>
        <authorList>
            <consortium name="Lawrence Berkeley National Laboratory"/>
            <person name="Harder C.B."/>
            <person name="Miyauchi S."/>
            <person name="Viragh M."/>
            <person name="Kuo A."/>
            <person name="Thoen E."/>
            <person name="Andreopoulos B."/>
            <person name="Lu D."/>
            <person name="Skrede I."/>
            <person name="Drula E."/>
            <person name="Henrissat B."/>
            <person name="Morin E."/>
            <person name="Kohler A."/>
            <person name="Barry K."/>
            <person name="LaButti K."/>
            <person name="Morin E."/>
            <person name="Salamov A."/>
            <person name="Lipzen A."/>
            <person name="Mereny Z."/>
            <person name="Hegedus B."/>
            <person name="Baldrian P."/>
            <person name="Stursova M."/>
            <person name="Weitz H."/>
            <person name="Taylor A."/>
            <person name="Grigoriev I.V."/>
            <person name="Nagy L.G."/>
            <person name="Martin F."/>
            <person name="Kauserud H."/>
        </authorList>
    </citation>
    <scope>NUCLEOTIDE SEQUENCE</scope>
    <source>
        <strain evidence="2">CBHHK182m</strain>
    </source>
</reference>
<feature type="region of interest" description="Disordered" evidence="1">
    <location>
        <begin position="132"/>
        <end position="154"/>
    </location>
</feature>
<dbReference type="EMBL" id="JARKIB010000009">
    <property type="protein sequence ID" value="KAJ7776343.1"/>
    <property type="molecule type" value="Genomic_DNA"/>
</dbReference>
<protein>
    <submittedName>
        <fullName evidence="2">Uncharacterized protein</fullName>
    </submittedName>
</protein>
<accession>A0AAD7K3F0</accession>
<feature type="compositionally biased region" description="Low complexity" evidence="1">
    <location>
        <begin position="222"/>
        <end position="239"/>
    </location>
</feature>
<evidence type="ECO:0000256" key="1">
    <source>
        <dbReference type="SAM" id="MobiDB-lite"/>
    </source>
</evidence>
<keyword evidence="3" id="KW-1185">Reference proteome</keyword>
<gene>
    <name evidence="2" type="ORF">B0H16DRAFT_1506406</name>
</gene>
<dbReference type="Proteomes" id="UP001215598">
    <property type="component" value="Unassembled WGS sequence"/>
</dbReference>
<comment type="caution">
    <text evidence="2">The sequence shown here is derived from an EMBL/GenBank/DDBJ whole genome shotgun (WGS) entry which is preliminary data.</text>
</comment>
<evidence type="ECO:0000313" key="3">
    <source>
        <dbReference type="Proteomes" id="UP001215598"/>
    </source>
</evidence>
<feature type="region of interest" description="Disordered" evidence="1">
    <location>
        <begin position="180"/>
        <end position="239"/>
    </location>
</feature>
<organism evidence="2 3">
    <name type="scientific">Mycena metata</name>
    <dbReference type="NCBI Taxonomy" id="1033252"/>
    <lineage>
        <taxon>Eukaryota</taxon>
        <taxon>Fungi</taxon>
        <taxon>Dikarya</taxon>
        <taxon>Basidiomycota</taxon>
        <taxon>Agaricomycotina</taxon>
        <taxon>Agaricomycetes</taxon>
        <taxon>Agaricomycetidae</taxon>
        <taxon>Agaricales</taxon>
        <taxon>Marasmiineae</taxon>
        <taxon>Mycenaceae</taxon>
        <taxon>Mycena</taxon>
    </lineage>
</organism>
<proteinExistence type="predicted"/>
<evidence type="ECO:0000313" key="2">
    <source>
        <dbReference type="EMBL" id="KAJ7776343.1"/>
    </source>
</evidence>